<evidence type="ECO:0000313" key="2">
    <source>
        <dbReference type="EMBL" id="EDM09225.1"/>
    </source>
</evidence>
<evidence type="ECO:0000313" key="3">
    <source>
        <dbReference type="Proteomes" id="UP000234681"/>
    </source>
</evidence>
<sequence length="36" mass="4195">MKAAGMQARQWPEFSPQDPSKKLMEWHTSPIPALLW</sequence>
<gene>
    <name evidence="2" type="ORF">rCG_42968</name>
</gene>
<dbReference type="EMBL" id="CH473970">
    <property type="protein sequence ID" value="EDM09225.1"/>
    <property type="molecule type" value="Genomic_DNA"/>
</dbReference>
<proteinExistence type="predicted"/>
<organism evidence="2 3">
    <name type="scientific">Rattus norvegicus</name>
    <name type="common">Rat</name>
    <dbReference type="NCBI Taxonomy" id="10116"/>
    <lineage>
        <taxon>Eukaryota</taxon>
        <taxon>Metazoa</taxon>
        <taxon>Chordata</taxon>
        <taxon>Craniata</taxon>
        <taxon>Vertebrata</taxon>
        <taxon>Euteleostomi</taxon>
        <taxon>Mammalia</taxon>
        <taxon>Eutheria</taxon>
        <taxon>Euarchontoglires</taxon>
        <taxon>Glires</taxon>
        <taxon>Rodentia</taxon>
        <taxon>Myomorpha</taxon>
        <taxon>Muroidea</taxon>
        <taxon>Muridae</taxon>
        <taxon>Murinae</taxon>
        <taxon>Rattus</taxon>
    </lineage>
</organism>
<dbReference type="AlphaFoldDB" id="A6IVJ7"/>
<name>A6IVJ7_RAT</name>
<feature type="region of interest" description="Disordered" evidence="1">
    <location>
        <begin position="1"/>
        <end position="22"/>
    </location>
</feature>
<reference evidence="2 3" key="1">
    <citation type="submission" date="2005-09" db="EMBL/GenBank/DDBJ databases">
        <authorList>
            <person name="Mural R.J."/>
            <person name="Li P.W."/>
            <person name="Adams M.D."/>
            <person name="Amanatides P.G."/>
            <person name="Baden-Tillson H."/>
            <person name="Barnstead M."/>
            <person name="Chin S.H."/>
            <person name="Dew I."/>
            <person name="Evans C.A."/>
            <person name="Ferriera S."/>
            <person name="Flanigan M."/>
            <person name="Fosler C."/>
            <person name="Glodek A."/>
            <person name="Gu Z."/>
            <person name="Holt R.A."/>
            <person name="Jennings D."/>
            <person name="Kraft C.L."/>
            <person name="Lu F."/>
            <person name="Nguyen T."/>
            <person name="Nusskern D.R."/>
            <person name="Pfannkoch C.M."/>
            <person name="Sitter C."/>
            <person name="Sutton G.G."/>
            <person name="Venter J.C."/>
            <person name="Wang Z."/>
            <person name="Woodage T."/>
            <person name="Zheng X.H."/>
            <person name="Zhong F."/>
        </authorList>
    </citation>
    <scope>NUCLEOTIDE SEQUENCE [LARGE SCALE GENOMIC DNA]</scope>
    <source>
        <strain>BN</strain>
        <strain evidence="3">Sprague-Dawley</strain>
    </source>
</reference>
<protein>
    <submittedName>
        <fullName evidence="2">RCG42968</fullName>
    </submittedName>
</protein>
<evidence type="ECO:0000256" key="1">
    <source>
        <dbReference type="SAM" id="MobiDB-lite"/>
    </source>
</evidence>
<accession>A6IVJ7</accession>
<dbReference type="Proteomes" id="UP000234681">
    <property type="component" value="Chromosome 16"/>
</dbReference>